<keyword evidence="4 6" id="KW-1133">Transmembrane helix</keyword>
<evidence type="ECO:0000256" key="1">
    <source>
        <dbReference type="ARBA" id="ARBA00004651"/>
    </source>
</evidence>
<evidence type="ECO:0000313" key="9">
    <source>
        <dbReference type="Proteomes" id="UP000268469"/>
    </source>
</evidence>
<feature type="transmembrane region" description="Helical" evidence="6">
    <location>
        <begin position="104"/>
        <end position="128"/>
    </location>
</feature>
<evidence type="ECO:0000256" key="4">
    <source>
        <dbReference type="ARBA" id="ARBA00022989"/>
    </source>
</evidence>
<dbReference type="PANTHER" id="PTHR23513">
    <property type="entry name" value="INTEGRAL MEMBRANE EFFLUX PROTEIN-RELATED"/>
    <property type="match status" value="1"/>
</dbReference>
<evidence type="ECO:0000313" key="8">
    <source>
        <dbReference type="EMBL" id="RKX71484.1"/>
    </source>
</evidence>
<comment type="subcellular location">
    <subcellularLocation>
        <location evidence="1">Cell membrane</location>
        <topology evidence="1">Multi-pass membrane protein</topology>
    </subcellularLocation>
</comment>
<dbReference type="Proteomes" id="UP000268469">
    <property type="component" value="Unassembled WGS sequence"/>
</dbReference>
<evidence type="ECO:0000256" key="3">
    <source>
        <dbReference type="ARBA" id="ARBA00022692"/>
    </source>
</evidence>
<feature type="transmembrane region" description="Helical" evidence="6">
    <location>
        <begin position="345"/>
        <end position="368"/>
    </location>
</feature>
<feature type="domain" description="Major facilitator superfamily (MFS) profile" evidence="7">
    <location>
        <begin position="1"/>
        <end position="203"/>
    </location>
</feature>
<feature type="transmembrane region" description="Helical" evidence="6">
    <location>
        <begin position="218"/>
        <end position="238"/>
    </location>
</feature>
<feature type="transmembrane region" description="Helical" evidence="6">
    <location>
        <begin position="149"/>
        <end position="166"/>
    </location>
</feature>
<feature type="transmembrane region" description="Helical" evidence="6">
    <location>
        <begin position="285"/>
        <end position="304"/>
    </location>
</feature>
<feature type="transmembrane region" description="Helical" evidence="6">
    <location>
        <begin position="310"/>
        <end position="333"/>
    </location>
</feature>
<feature type="transmembrane region" description="Helical" evidence="6">
    <location>
        <begin position="258"/>
        <end position="278"/>
    </location>
</feature>
<evidence type="ECO:0000256" key="6">
    <source>
        <dbReference type="SAM" id="Phobius"/>
    </source>
</evidence>
<dbReference type="InterPro" id="IPR011701">
    <property type="entry name" value="MFS"/>
</dbReference>
<dbReference type="EMBL" id="QNBE01000008">
    <property type="protein sequence ID" value="RKX71484.1"/>
    <property type="molecule type" value="Genomic_DNA"/>
</dbReference>
<keyword evidence="5 6" id="KW-0472">Membrane</keyword>
<feature type="transmembrane region" description="Helical" evidence="6">
    <location>
        <begin position="380"/>
        <end position="402"/>
    </location>
</feature>
<dbReference type="GO" id="GO:0022857">
    <property type="term" value="F:transmembrane transporter activity"/>
    <property type="evidence" value="ECO:0007669"/>
    <property type="project" value="InterPro"/>
</dbReference>
<keyword evidence="2" id="KW-1003">Cell membrane</keyword>
<comment type="caution">
    <text evidence="8">The sequence shown here is derived from an EMBL/GenBank/DDBJ whole genome shotgun (WGS) entry which is preliminary data.</text>
</comment>
<dbReference type="InterPro" id="IPR020846">
    <property type="entry name" value="MFS_dom"/>
</dbReference>
<proteinExistence type="predicted"/>
<dbReference type="PROSITE" id="PS50850">
    <property type="entry name" value="MFS"/>
    <property type="match status" value="2"/>
</dbReference>
<keyword evidence="3 6" id="KW-0812">Transmembrane</keyword>
<feature type="transmembrane region" description="Helical" evidence="6">
    <location>
        <begin position="178"/>
        <end position="198"/>
    </location>
</feature>
<dbReference type="SUPFAM" id="SSF103473">
    <property type="entry name" value="MFS general substrate transporter"/>
    <property type="match status" value="1"/>
</dbReference>
<protein>
    <recommendedName>
        <fullName evidence="7">Major facilitator superfamily (MFS) profile domain-containing protein</fullName>
    </recommendedName>
</protein>
<organism evidence="8 9">
    <name type="scientific">candidate division WOR-3 bacterium</name>
    <dbReference type="NCBI Taxonomy" id="2052148"/>
    <lineage>
        <taxon>Bacteria</taxon>
        <taxon>Bacteria division WOR-3</taxon>
    </lineage>
</organism>
<dbReference type="Gene3D" id="1.20.1250.20">
    <property type="entry name" value="MFS general substrate transporter like domains"/>
    <property type="match status" value="2"/>
</dbReference>
<name>A0A660SL17_UNCW3</name>
<accession>A0A660SL17</accession>
<feature type="transmembrane region" description="Helical" evidence="6">
    <location>
        <begin position="74"/>
        <end position="92"/>
    </location>
</feature>
<evidence type="ECO:0000256" key="2">
    <source>
        <dbReference type="ARBA" id="ARBA00022475"/>
    </source>
</evidence>
<gene>
    <name evidence="8" type="ORF">DRP53_01525</name>
</gene>
<evidence type="ECO:0000259" key="7">
    <source>
        <dbReference type="PROSITE" id="PS50850"/>
    </source>
</evidence>
<reference evidence="8 9" key="1">
    <citation type="submission" date="2018-06" db="EMBL/GenBank/DDBJ databases">
        <title>Extensive metabolic versatility and redundancy in microbially diverse, dynamic hydrothermal sediments.</title>
        <authorList>
            <person name="Dombrowski N."/>
            <person name="Teske A."/>
            <person name="Baker B.J."/>
        </authorList>
    </citation>
    <scope>NUCLEOTIDE SEQUENCE [LARGE SCALE GENOMIC DNA]</scope>
    <source>
        <strain evidence="8">B36_G15</strain>
    </source>
</reference>
<dbReference type="AlphaFoldDB" id="A0A660SL17"/>
<feature type="domain" description="Major facilitator superfamily (MFS) profile" evidence="7">
    <location>
        <begin position="219"/>
        <end position="409"/>
    </location>
</feature>
<sequence length="409" mass="45142">MAHGRFLPISSFQALAMFRRGLFYSYLSIYLRFFLKLSVTETTLFASIPMVLSIVFQTLVWGRISDRYQRRRSLIITGEVLAALGTTLVWWLHTLPVSGPQRGYVIIIGFSIVEIFWSMSNIGWTALISDLYPDYMRTSIQGKLSTIGAAGRIIGVWIGGLVYDGIGQLYEGWGFDRGLLFFIASGVMVLSTIPILFLPEGGISRKEVTSAGSYSPKFLLLLLAMIFINFGRNSVAVIKTQYLSLEEGFDVSSQLLSYIVNMQSVAILIGGILIVPISKRVKDELLLVFGSIIGIAYLLGFVLSNLLPPIFLSNFLGGISDVTIMASSYSYASRLIPPQYRGRQFALYNATFFLSWGVGATLIGGPIIDLLLRSGQGPVLAYRISFAAAAVLVFIGLLLLIITNRLEER</sequence>
<evidence type="ECO:0000256" key="5">
    <source>
        <dbReference type="ARBA" id="ARBA00023136"/>
    </source>
</evidence>
<feature type="transmembrane region" description="Helical" evidence="6">
    <location>
        <begin position="44"/>
        <end position="62"/>
    </location>
</feature>
<dbReference type="PANTHER" id="PTHR23513:SF6">
    <property type="entry name" value="MAJOR FACILITATOR SUPERFAMILY ASSOCIATED DOMAIN-CONTAINING PROTEIN"/>
    <property type="match status" value="1"/>
</dbReference>
<dbReference type="GO" id="GO:0005886">
    <property type="term" value="C:plasma membrane"/>
    <property type="evidence" value="ECO:0007669"/>
    <property type="project" value="UniProtKB-SubCell"/>
</dbReference>
<dbReference type="Pfam" id="PF07690">
    <property type="entry name" value="MFS_1"/>
    <property type="match status" value="1"/>
</dbReference>
<dbReference type="InterPro" id="IPR036259">
    <property type="entry name" value="MFS_trans_sf"/>
</dbReference>